<feature type="compositionally biased region" description="Basic residues" evidence="6">
    <location>
        <begin position="129"/>
        <end position="139"/>
    </location>
</feature>
<dbReference type="PANTHER" id="PTHR12802:SF155">
    <property type="entry name" value="DEUBIQUITINASE MYSM1"/>
    <property type="match status" value="1"/>
</dbReference>
<feature type="compositionally biased region" description="Polar residues" evidence="6">
    <location>
        <begin position="160"/>
        <end position="178"/>
    </location>
</feature>
<evidence type="ECO:0000256" key="3">
    <source>
        <dbReference type="ARBA" id="ARBA00023125"/>
    </source>
</evidence>
<feature type="compositionally biased region" description="Polar residues" evidence="6">
    <location>
        <begin position="1"/>
        <end position="44"/>
    </location>
</feature>
<evidence type="ECO:0000256" key="6">
    <source>
        <dbReference type="SAM" id="MobiDB-lite"/>
    </source>
</evidence>
<evidence type="ECO:0000259" key="7">
    <source>
        <dbReference type="PROSITE" id="PS50090"/>
    </source>
</evidence>
<feature type="compositionally biased region" description="Polar residues" evidence="6">
    <location>
        <begin position="211"/>
        <end position="227"/>
    </location>
</feature>
<comment type="subcellular location">
    <subcellularLocation>
        <location evidence="1">Nucleus</location>
    </subcellularLocation>
</comment>
<dbReference type="EMBL" id="CM010721">
    <property type="protein sequence ID" value="RZC70201.1"/>
    <property type="molecule type" value="Genomic_DNA"/>
</dbReference>
<feature type="domain" description="SANT" evidence="8">
    <location>
        <begin position="58"/>
        <end position="109"/>
    </location>
</feature>
<dbReference type="PROSITE" id="PS51293">
    <property type="entry name" value="SANT"/>
    <property type="match status" value="1"/>
</dbReference>
<evidence type="ECO:0000313" key="10">
    <source>
        <dbReference type="EMBL" id="RZC70201.1"/>
    </source>
</evidence>
<feature type="region of interest" description="Disordered" evidence="6">
    <location>
        <begin position="482"/>
        <end position="504"/>
    </location>
</feature>
<evidence type="ECO:0000256" key="5">
    <source>
        <dbReference type="ARBA" id="ARBA00023242"/>
    </source>
</evidence>
<sequence>MANQDKSCGSSSNATAMDDSQNYMEVGSQSGNAMQFKENYSSGEDNLLKARKPYTITKQRERWTEEEHKKFLEALRLYGRAWRRIEDHIGTKTAVQIRSHAQKFFSKVVRESGSNDAGSVKPIEIPPPRPKRKPMHPYPRKMVSSAKKQTLVSEKLERSMSPNFSTSEQENQSPTSVLSVVGSDAMGSSFSNTQSRSQSPVSSVSDVKHVISSSTKQEIGSPSTSSLAEEENGSSCGAIKEQSSMKNDFCSKDGEASGEGVTEEAPVVSLKLFGRTVLVTDSRRPSPSLSNGVCKSLVSEFQQENSDTCDGMALETAQSNNMTQPDSFVGPSGSVWRQWPSALCNMQFQGVNSNAMEAAASAASSLHWWALYGGLQLPLASSFNSNSLQVAPNSSPEDALREMKVQYVEEAGTSSATGTVDEVEISEQNAVNSRRREAVADNDIKEVDLVLGLKPRETSESLTQKSSSERRGFVPYKRCLAERSRQSSGIAGEDRDGQRMRLCL</sequence>
<dbReference type="GO" id="GO:0003677">
    <property type="term" value="F:DNA binding"/>
    <property type="evidence" value="ECO:0007669"/>
    <property type="project" value="UniProtKB-KW"/>
</dbReference>
<dbReference type="InterPro" id="IPR017884">
    <property type="entry name" value="SANT_dom"/>
</dbReference>
<evidence type="ECO:0000259" key="8">
    <source>
        <dbReference type="PROSITE" id="PS51293"/>
    </source>
</evidence>
<feature type="domain" description="HTH myb-type" evidence="9">
    <location>
        <begin position="55"/>
        <end position="109"/>
    </location>
</feature>
<evidence type="ECO:0000313" key="11">
    <source>
        <dbReference type="Proteomes" id="UP000316621"/>
    </source>
</evidence>
<feature type="compositionally biased region" description="Basic and acidic residues" evidence="6">
    <location>
        <begin position="492"/>
        <end position="504"/>
    </location>
</feature>
<dbReference type="STRING" id="3469.A0A4Y7KDH3"/>
<evidence type="ECO:0000256" key="2">
    <source>
        <dbReference type="ARBA" id="ARBA00023015"/>
    </source>
</evidence>
<dbReference type="InterPro" id="IPR017930">
    <property type="entry name" value="Myb_dom"/>
</dbReference>
<dbReference type="OrthoDB" id="118550at2759"/>
<feature type="compositionally biased region" description="Low complexity" evidence="6">
    <location>
        <begin position="188"/>
        <end position="205"/>
    </location>
</feature>
<dbReference type="PROSITE" id="PS50090">
    <property type="entry name" value="MYB_LIKE"/>
    <property type="match status" value="1"/>
</dbReference>
<dbReference type="GO" id="GO:0010468">
    <property type="term" value="P:regulation of gene expression"/>
    <property type="evidence" value="ECO:0007669"/>
    <property type="project" value="UniProtKB-ARBA"/>
</dbReference>
<dbReference type="SUPFAM" id="SSF46689">
    <property type="entry name" value="Homeodomain-like"/>
    <property type="match status" value="1"/>
</dbReference>
<keyword evidence="3" id="KW-0238">DNA-binding</keyword>
<evidence type="ECO:0000256" key="1">
    <source>
        <dbReference type="ARBA" id="ARBA00004123"/>
    </source>
</evidence>
<dbReference type="NCBIfam" id="TIGR01557">
    <property type="entry name" value="myb_SHAQKYF"/>
    <property type="match status" value="1"/>
</dbReference>
<feature type="region of interest" description="Disordered" evidence="6">
    <location>
        <begin position="113"/>
        <end position="244"/>
    </location>
</feature>
<dbReference type="Proteomes" id="UP000316621">
    <property type="component" value="Chromosome 7"/>
</dbReference>
<dbReference type="Gramene" id="RZC70201">
    <property type="protein sequence ID" value="RZC70201"/>
    <property type="gene ID" value="C5167_033326"/>
</dbReference>
<dbReference type="InterPro" id="IPR006447">
    <property type="entry name" value="Myb_dom_plants"/>
</dbReference>
<evidence type="ECO:0000256" key="4">
    <source>
        <dbReference type="ARBA" id="ARBA00023163"/>
    </source>
</evidence>
<dbReference type="OMA" id="SCHLLSW"/>
<feature type="domain" description="Myb-like" evidence="7">
    <location>
        <begin position="55"/>
        <end position="105"/>
    </location>
</feature>
<dbReference type="PANTHER" id="PTHR12802">
    <property type="entry name" value="SWI/SNF COMPLEX-RELATED"/>
    <property type="match status" value="1"/>
</dbReference>
<feature type="region of interest" description="Disordered" evidence="6">
    <location>
        <begin position="1"/>
        <end position="51"/>
    </location>
</feature>
<dbReference type="CDD" id="cd00167">
    <property type="entry name" value="SANT"/>
    <property type="match status" value="1"/>
</dbReference>
<protein>
    <submittedName>
        <fullName evidence="10">Uncharacterized protein</fullName>
    </submittedName>
</protein>
<gene>
    <name evidence="10" type="ORF">C5167_033326</name>
</gene>
<proteinExistence type="predicted"/>
<dbReference type="InterPro" id="IPR001005">
    <property type="entry name" value="SANT/Myb"/>
</dbReference>
<dbReference type="FunFam" id="1.10.10.60:FF:000023">
    <property type="entry name" value="protein REVEILLE 6 isoform X1"/>
    <property type="match status" value="1"/>
</dbReference>
<dbReference type="GO" id="GO:0005634">
    <property type="term" value="C:nucleus"/>
    <property type="evidence" value="ECO:0007669"/>
    <property type="project" value="UniProtKB-SubCell"/>
</dbReference>
<dbReference type="SMART" id="SM00717">
    <property type="entry name" value="SANT"/>
    <property type="match status" value="1"/>
</dbReference>
<name>A0A4Y7KDH3_PAPSO</name>
<keyword evidence="4" id="KW-0804">Transcription</keyword>
<dbReference type="InterPro" id="IPR009057">
    <property type="entry name" value="Homeodomain-like_sf"/>
</dbReference>
<dbReference type="PROSITE" id="PS51294">
    <property type="entry name" value="HTH_MYB"/>
    <property type="match status" value="1"/>
</dbReference>
<organism evidence="10 11">
    <name type="scientific">Papaver somniferum</name>
    <name type="common">Opium poppy</name>
    <dbReference type="NCBI Taxonomy" id="3469"/>
    <lineage>
        <taxon>Eukaryota</taxon>
        <taxon>Viridiplantae</taxon>
        <taxon>Streptophyta</taxon>
        <taxon>Embryophyta</taxon>
        <taxon>Tracheophyta</taxon>
        <taxon>Spermatophyta</taxon>
        <taxon>Magnoliopsida</taxon>
        <taxon>Ranunculales</taxon>
        <taxon>Papaveraceae</taxon>
        <taxon>Papaveroideae</taxon>
        <taxon>Papaver</taxon>
    </lineage>
</organism>
<dbReference type="Gene3D" id="1.10.10.60">
    <property type="entry name" value="Homeodomain-like"/>
    <property type="match status" value="1"/>
</dbReference>
<accession>A0A4Y7KDH3</accession>
<dbReference type="Pfam" id="PF00249">
    <property type="entry name" value="Myb_DNA-binding"/>
    <property type="match status" value="1"/>
</dbReference>
<keyword evidence="2" id="KW-0805">Transcription regulation</keyword>
<dbReference type="AlphaFoldDB" id="A0A4Y7KDH3"/>
<reference evidence="10 11" key="1">
    <citation type="journal article" date="2018" name="Science">
        <title>The opium poppy genome and morphinan production.</title>
        <authorList>
            <person name="Guo L."/>
            <person name="Winzer T."/>
            <person name="Yang X."/>
            <person name="Li Y."/>
            <person name="Ning Z."/>
            <person name="He Z."/>
            <person name="Teodor R."/>
            <person name="Lu Y."/>
            <person name="Bowser T.A."/>
            <person name="Graham I.A."/>
            <person name="Ye K."/>
        </authorList>
    </citation>
    <scope>NUCLEOTIDE SEQUENCE [LARGE SCALE GENOMIC DNA]</scope>
    <source>
        <strain evidence="11">cv. HN1</strain>
        <tissue evidence="10">Leaves</tissue>
    </source>
</reference>
<keyword evidence="11" id="KW-1185">Reference proteome</keyword>
<evidence type="ECO:0000259" key="9">
    <source>
        <dbReference type="PROSITE" id="PS51294"/>
    </source>
</evidence>
<keyword evidence="5" id="KW-0539">Nucleus</keyword>